<feature type="region of interest" description="Disordered" evidence="1">
    <location>
        <begin position="54"/>
        <end position="75"/>
    </location>
</feature>
<evidence type="ECO:0000256" key="1">
    <source>
        <dbReference type="SAM" id="MobiDB-lite"/>
    </source>
</evidence>
<proteinExistence type="predicted"/>
<comment type="caution">
    <text evidence="2">The sequence shown here is derived from an EMBL/GenBank/DDBJ whole genome shotgun (WGS) entry which is preliminary data.</text>
</comment>
<evidence type="ECO:0000313" key="2">
    <source>
        <dbReference type="EMBL" id="CAF9919905.1"/>
    </source>
</evidence>
<gene>
    <name evidence="2" type="ORF">IMSHALPRED_004758</name>
</gene>
<name>A0A8H3FA91_9LECA</name>
<sequence length="277" mass="31451">MESNVKEASGCSDLIHLSAEKLQQLETVLESILALPIAQETYAQIIDGKRIRQTPLDGSTQESSTETAIVSDRPKPSRRAIQHFKEFMKDFVDTLNINTEASGPEVPECALGLKTRLKGRHYHAFRGTDRFYVDFFHGFYTKLEQYPFGLLNVVGYWAETQLLGGVLLFDRGDSGSEINEAFMQLPRSATCFELSSQQIARFIDLSKPEDTPHSSSAESLLPFTREPDTHMYNIQPRRGEPPLRIYKNDYDRLPPSRLPGWRCVALVTSKDKGKTWF</sequence>
<dbReference type="Proteomes" id="UP000664534">
    <property type="component" value="Unassembled WGS sequence"/>
</dbReference>
<evidence type="ECO:0000313" key="3">
    <source>
        <dbReference type="Proteomes" id="UP000664534"/>
    </source>
</evidence>
<dbReference type="AlphaFoldDB" id="A0A8H3FA91"/>
<feature type="compositionally biased region" description="Polar residues" evidence="1">
    <location>
        <begin position="56"/>
        <end position="68"/>
    </location>
</feature>
<dbReference type="EMBL" id="CAJPDT010000024">
    <property type="protein sequence ID" value="CAF9919905.1"/>
    <property type="molecule type" value="Genomic_DNA"/>
</dbReference>
<protein>
    <submittedName>
        <fullName evidence="2">Uncharacterized protein</fullName>
    </submittedName>
</protein>
<keyword evidence="3" id="KW-1185">Reference proteome</keyword>
<reference evidence="2" key="1">
    <citation type="submission" date="2021-03" db="EMBL/GenBank/DDBJ databases">
        <authorList>
            <person name="Tagirdzhanova G."/>
        </authorList>
    </citation>
    <scope>NUCLEOTIDE SEQUENCE</scope>
</reference>
<accession>A0A8H3FA91</accession>
<organism evidence="2 3">
    <name type="scientific">Imshaugia aleurites</name>
    <dbReference type="NCBI Taxonomy" id="172621"/>
    <lineage>
        <taxon>Eukaryota</taxon>
        <taxon>Fungi</taxon>
        <taxon>Dikarya</taxon>
        <taxon>Ascomycota</taxon>
        <taxon>Pezizomycotina</taxon>
        <taxon>Lecanoromycetes</taxon>
        <taxon>OSLEUM clade</taxon>
        <taxon>Lecanoromycetidae</taxon>
        <taxon>Lecanorales</taxon>
        <taxon>Lecanorineae</taxon>
        <taxon>Parmeliaceae</taxon>
        <taxon>Imshaugia</taxon>
    </lineage>
</organism>
<dbReference type="OrthoDB" id="5346581at2759"/>